<accession>A0AAU0F061</accession>
<evidence type="ECO:0000256" key="5">
    <source>
        <dbReference type="ARBA" id="ARBA00022729"/>
    </source>
</evidence>
<evidence type="ECO:0000256" key="10">
    <source>
        <dbReference type="PROSITE-ProRule" id="PRU01360"/>
    </source>
</evidence>
<keyword evidence="6 11" id="KW-0798">TonB box</keyword>
<dbReference type="SUPFAM" id="SSF56935">
    <property type="entry name" value="Porins"/>
    <property type="match status" value="1"/>
</dbReference>
<keyword evidence="5" id="KW-0732">Signal</keyword>
<keyword evidence="3 10" id="KW-1134">Transmembrane beta strand</keyword>
<evidence type="ECO:0000256" key="2">
    <source>
        <dbReference type="ARBA" id="ARBA00022448"/>
    </source>
</evidence>
<dbReference type="PROSITE" id="PS52016">
    <property type="entry name" value="TONB_DEPENDENT_REC_3"/>
    <property type="match status" value="1"/>
</dbReference>
<dbReference type="EMBL" id="CP136426">
    <property type="protein sequence ID" value="WOC51087.1"/>
    <property type="molecule type" value="Genomic_DNA"/>
</dbReference>
<dbReference type="GO" id="GO:0015344">
    <property type="term" value="F:siderophore uptake transmembrane transporter activity"/>
    <property type="evidence" value="ECO:0007669"/>
    <property type="project" value="TreeGrafter"/>
</dbReference>
<dbReference type="InterPro" id="IPR000531">
    <property type="entry name" value="Beta-barrel_TonB"/>
</dbReference>
<feature type="domain" description="TonB-dependent receptor plug" evidence="13">
    <location>
        <begin position="42"/>
        <end position="148"/>
    </location>
</feature>
<dbReference type="AlphaFoldDB" id="A0AAU0F061"/>
<dbReference type="Pfam" id="PF00593">
    <property type="entry name" value="TonB_dep_Rec_b-barrel"/>
    <property type="match status" value="1"/>
</dbReference>
<evidence type="ECO:0000313" key="15">
    <source>
        <dbReference type="Proteomes" id="UP001432059"/>
    </source>
</evidence>
<evidence type="ECO:0000313" key="14">
    <source>
        <dbReference type="EMBL" id="WOC51087.1"/>
    </source>
</evidence>
<keyword evidence="9 10" id="KW-0998">Cell outer membrane</keyword>
<name>A0AAU0F061_9FLAO</name>
<dbReference type="InterPro" id="IPR036942">
    <property type="entry name" value="Beta-barrel_TonB_sf"/>
</dbReference>
<evidence type="ECO:0000256" key="6">
    <source>
        <dbReference type="ARBA" id="ARBA00023077"/>
    </source>
</evidence>
<evidence type="ECO:0000256" key="4">
    <source>
        <dbReference type="ARBA" id="ARBA00022692"/>
    </source>
</evidence>
<keyword evidence="2 10" id="KW-0813">Transport</keyword>
<comment type="similarity">
    <text evidence="10 11">Belongs to the TonB-dependent receptor family.</text>
</comment>
<dbReference type="Gene3D" id="2.40.170.20">
    <property type="entry name" value="TonB-dependent receptor, beta-barrel domain"/>
    <property type="match status" value="1"/>
</dbReference>
<evidence type="ECO:0000256" key="3">
    <source>
        <dbReference type="ARBA" id="ARBA00022452"/>
    </source>
</evidence>
<evidence type="ECO:0000256" key="9">
    <source>
        <dbReference type="ARBA" id="ARBA00023237"/>
    </source>
</evidence>
<dbReference type="InterPro" id="IPR039426">
    <property type="entry name" value="TonB-dep_rcpt-like"/>
</dbReference>
<dbReference type="PANTHER" id="PTHR30069:SF29">
    <property type="entry name" value="HEMOGLOBIN AND HEMOGLOBIN-HAPTOGLOBIN-BINDING PROTEIN 1-RELATED"/>
    <property type="match status" value="1"/>
</dbReference>
<reference evidence="14" key="1">
    <citation type="submission" date="2023-10" db="EMBL/GenBank/DDBJ databases">
        <title>Characterization and whole genome sequencing of a novel strain of Bergeyella porcorum QD2021 isolated from pig.</title>
        <authorList>
            <person name="Liu G."/>
            <person name="Chen C."/>
            <person name="Han X."/>
        </authorList>
    </citation>
    <scope>NUCLEOTIDE SEQUENCE</scope>
    <source>
        <strain evidence="14">QD2021</strain>
    </source>
</reference>
<dbReference type="Gene3D" id="2.170.130.10">
    <property type="entry name" value="TonB-dependent receptor, plug domain"/>
    <property type="match status" value="1"/>
</dbReference>
<dbReference type="InterPro" id="IPR037066">
    <property type="entry name" value="Plug_dom_sf"/>
</dbReference>
<evidence type="ECO:0008006" key="16">
    <source>
        <dbReference type="Google" id="ProtNLM"/>
    </source>
</evidence>
<organism evidence="14 15">
    <name type="scientific">Bergeyella porcorum</name>
    <dbReference type="NCBI Taxonomy" id="1735111"/>
    <lineage>
        <taxon>Bacteria</taxon>
        <taxon>Pseudomonadati</taxon>
        <taxon>Bacteroidota</taxon>
        <taxon>Flavobacteriia</taxon>
        <taxon>Flavobacteriales</taxon>
        <taxon>Weeksellaceae</taxon>
        <taxon>Bergeyella</taxon>
    </lineage>
</organism>
<dbReference type="Pfam" id="PF07715">
    <property type="entry name" value="Plug"/>
    <property type="match status" value="1"/>
</dbReference>
<protein>
    <recommendedName>
        <fullName evidence="16">TonB-dependent receptor</fullName>
    </recommendedName>
</protein>
<dbReference type="PANTHER" id="PTHR30069">
    <property type="entry name" value="TONB-DEPENDENT OUTER MEMBRANE RECEPTOR"/>
    <property type="match status" value="1"/>
</dbReference>
<dbReference type="GO" id="GO:0009279">
    <property type="term" value="C:cell outer membrane"/>
    <property type="evidence" value="ECO:0007669"/>
    <property type="project" value="UniProtKB-SubCell"/>
</dbReference>
<keyword evidence="8" id="KW-0675">Receptor</keyword>
<evidence type="ECO:0000259" key="12">
    <source>
        <dbReference type="Pfam" id="PF00593"/>
    </source>
</evidence>
<dbReference type="GO" id="GO:0044718">
    <property type="term" value="P:siderophore transmembrane transport"/>
    <property type="evidence" value="ECO:0007669"/>
    <property type="project" value="TreeGrafter"/>
</dbReference>
<keyword evidence="7 10" id="KW-0472">Membrane</keyword>
<keyword evidence="15" id="KW-1185">Reference proteome</keyword>
<proteinExistence type="inferred from homology"/>
<evidence type="ECO:0000256" key="8">
    <source>
        <dbReference type="ARBA" id="ARBA00023170"/>
    </source>
</evidence>
<evidence type="ECO:0000256" key="7">
    <source>
        <dbReference type="ARBA" id="ARBA00023136"/>
    </source>
</evidence>
<gene>
    <name evidence="14" type="ORF">BPO_0440</name>
</gene>
<evidence type="ECO:0000256" key="11">
    <source>
        <dbReference type="RuleBase" id="RU003357"/>
    </source>
</evidence>
<evidence type="ECO:0000256" key="1">
    <source>
        <dbReference type="ARBA" id="ARBA00004571"/>
    </source>
</evidence>
<dbReference type="KEGG" id="bpor:BPO_0440"/>
<feature type="domain" description="TonB-dependent receptor-like beta-barrel" evidence="12">
    <location>
        <begin position="245"/>
        <end position="659"/>
    </location>
</feature>
<sequence>MSTVCVVNVYAQNVRLKASRDSLERSIEEVVITGQYGISTIKKSLHKVEVITKEDIKRMSQNSVAEVLNQNLNILIIPERNSGNSKANIMGLGANYTKILVDNIPLIGDEGLGSNIDLTKINLDNVERIEIVKGAMGVEFGNNAMAGVINIITKNSDKKKWNIRGFIQEETVNKEYNWIDYGKGKHIQSLGISHNINDNWFANLSFNRTDFQGFWGDQKGKNYFEQDNKRGYEWQPKEQIATAFTTKYQRGNTKFFYKLDYLSEVLNYYNPLVQLQSLGGGNRTYISNDRNYFTTRWLNHMGISTQIFEKTRLNIDLSHQKQTRNSQEVRFDIPARNILLTGDETTYYQSETLYSRGNISNFIRKDNTDVQLGYEVDYTKGFSNWAAGSYNQSDIRRSVFSGGIFASGEFQLLPQWFIRPGIRYNFSDTFKAKPTYSLVLKTLLNEKSEVRAIIGTSNRNPNFEELFTYFVDSNHDIRGNENLKPENAYSGSILYTISGQNNAGIRWSFDANTMYLQIRDKIHSAVVNNAPLQFRFINVDAFESWGTSVSGKLNTHQWSIRAGASIMGRSQEIYEILKDQYRFSAEWNASAHYTIPQTKTSFAVYYKGVGSNYDIMEDQSLGVTQYILTKRKGFSLLDASVSQSFFKERFSLTMGVRNLLDVTNVRNTTSTGGAHGTGENAQMLFYGRSYFGRINFNF</sequence>
<evidence type="ECO:0000259" key="13">
    <source>
        <dbReference type="Pfam" id="PF07715"/>
    </source>
</evidence>
<dbReference type="InterPro" id="IPR012910">
    <property type="entry name" value="Plug_dom"/>
</dbReference>
<comment type="subcellular location">
    <subcellularLocation>
        <location evidence="1 10">Cell outer membrane</location>
        <topology evidence="1 10">Multi-pass membrane protein</topology>
    </subcellularLocation>
</comment>
<dbReference type="Proteomes" id="UP001432059">
    <property type="component" value="Chromosome"/>
</dbReference>
<keyword evidence="4 10" id="KW-0812">Transmembrane</keyword>